<dbReference type="InterPro" id="IPR004358">
    <property type="entry name" value="Sig_transdc_His_kin-like_C"/>
</dbReference>
<dbReference type="PRINTS" id="PR00344">
    <property type="entry name" value="BCTRLSENSOR"/>
</dbReference>
<comment type="catalytic activity">
    <reaction evidence="1">
        <text>ATP + protein L-histidine = ADP + protein N-phospho-L-histidine.</text>
        <dbReference type="EC" id="2.7.13.3"/>
    </reaction>
</comment>
<gene>
    <name evidence="8" type="ORF">P7228_13885</name>
</gene>
<evidence type="ECO:0000256" key="1">
    <source>
        <dbReference type="ARBA" id="ARBA00000085"/>
    </source>
</evidence>
<feature type="transmembrane region" description="Helical" evidence="6">
    <location>
        <begin position="310"/>
        <end position="331"/>
    </location>
</feature>
<dbReference type="InterPro" id="IPR036890">
    <property type="entry name" value="HATPase_C_sf"/>
</dbReference>
<dbReference type="Gene3D" id="3.30.565.10">
    <property type="entry name" value="Histidine kinase-like ATPase, C-terminal domain"/>
    <property type="match status" value="1"/>
</dbReference>
<proteinExistence type="predicted"/>
<evidence type="ECO:0000313" key="9">
    <source>
        <dbReference type="Proteomes" id="UP001215827"/>
    </source>
</evidence>
<feature type="transmembrane region" description="Helical" evidence="6">
    <location>
        <begin position="284"/>
        <end position="303"/>
    </location>
</feature>
<dbReference type="PANTHER" id="PTHR42878">
    <property type="entry name" value="TWO-COMPONENT HISTIDINE KINASE"/>
    <property type="match status" value="1"/>
</dbReference>
<evidence type="ECO:0000256" key="2">
    <source>
        <dbReference type="ARBA" id="ARBA00012438"/>
    </source>
</evidence>
<dbReference type="InterPro" id="IPR036097">
    <property type="entry name" value="HisK_dim/P_sf"/>
</dbReference>
<dbReference type="EC" id="2.7.13.3" evidence="2"/>
<feature type="domain" description="Histidine kinase" evidence="7">
    <location>
        <begin position="515"/>
        <end position="723"/>
    </location>
</feature>
<accession>A0ABY8FPY0</accession>
<evidence type="ECO:0000259" key="7">
    <source>
        <dbReference type="PROSITE" id="PS50109"/>
    </source>
</evidence>
<dbReference type="Gene3D" id="1.10.287.130">
    <property type="match status" value="1"/>
</dbReference>
<dbReference type="SMART" id="SM00387">
    <property type="entry name" value="HATPase_c"/>
    <property type="match status" value="1"/>
</dbReference>
<sequence>MNNKRLSIEWSLLLLAALAFVMLGLERGFGERLDQRALDFGMEAIAGSAPDDIVLVTIDDRSLADIGTWPWDREIFAQLVDAVATAEPEIVVFDILLIEPSTAESDKALEQALAEAGKVTLPHTFAPKPGAIDEVVPVMPLAAFSAVAAGIGHVAVFPDSDGIVRRFSSHYRADGEDYPHLALVTERLRGEVGPRGIFTHRDVPIFPVEPSGSFRTISASDMLNGTVPPEFLRGQRVLIGATAQGLGDRYSVPDYAGRIMSGVEIQANMMAAISEGRIVKPVPLALNTLILALSVIALMLVFWKATPRTSLLFAFGLLAVLLLVAILSVWLGQMWLRIAPALAAIVIAYPLWGWRRLAMVSRFLEAEARTLEQSAPGKTSVEGYGFDAVARQVSQVKRLTDEVKQSLSFIRGVIDAAPDPMLVFDKQRQVALMNDKAMELFAHWSIEDQPHFAELVAGVRARYDPESQEMILQDGRAFLVANAPLDADIGSEVMILREVTELRNAERQRQEMLEFLSHDMRSPQVAIIGLTGKSSEELVKEERLARIEGQARRTLSLAENFVQIARLGYDGITREDCDIGALLYEAADRAFPAAKRKGVSIETRIPDDPEFCLVDPYAISRVVDNLLDNAIKHTPSGRRITLALDPIDDESITIVVSDQGEGFPEDRLEQPFERFGAQSGDAGLSVGLGLAYVKRAVDEHGGTISLKSSREEGSEIAIRLLRG</sequence>
<keyword evidence="9" id="KW-1185">Reference proteome</keyword>
<organism evidence="8 9">
    <name type="scientific">Altererythrobacter arenosus</name>
    <dbReference type="NCBI Taxonomy" id="3032592"/>
    <lineage>
        <taxon>Bacteria</taxon>
        <taxon>Pseudomonadati</taxon>
        <taxon>Pseudomonadota</taxon>
        <taxon>Alphaproteobacteria</taxon>
        <taxon>Sphingomonadales</taxon>
        <taxon>Erythrobacteraceae</taxon>
        <taxon>Altererythrobacter</taxon>
    </lineage>
</organism>
<dbReference type="CDD" id="cd00075">
    <property type="entry name" value="HATPase"/>
    <property type="match status" value="1"/>
</dbReference>
<dbReference type="SUPFAM" id="SSF47384">
    <property type="entry name" value="Homodimeric domain of signal transducing histidine kinase"/>
    <property type="match status" value="1"/>
</dbReference>
<dbReference type="InterPro" id="IPR035965">
    <property type="entry name" value="PAS-like_dom_sf"/>
</dbReference>
<dbReference type="PIRSF" id="PIRSF037347">
    <property type="entry name" value="STHK_CHASE2_PAS_prd"/>
    <property type="match status" value="1"/>
</dbReference>
<dbReference type="InterPro" id="IPR003661">
    <property type="entry name" value="HisK_dim/P_dom"/>
</dbReference>
<dbReference type="InterPro" id="IPR050351">
    <property type="entry name" value="BphY/WalK/GraS-like"/>
</dbReference>
<keyword evidence="6" id="KW-0812">Transmembrane</keyword>
<dbReference type="InterPro" id="IPR007890">
    <property type="entry name" value="CHASE2"/>
</dbReference>
<evidence type="ECO:0000256" key="4">
    <source>
        <dbReference type="ARBA" id="ARBA00022679"/>
    </source>
</evidence>
<dbReference type="InterPro" id="IPR005467">
    <property type="entry name" value="His_kinase_dom"/>
</dbReference>
<protein>
    <recommendedName>
        <fullName evidence="2">histidine kinase</fullName>
        <ecNumber evidence="2">2.7.13.3</ecNumber>
    </recommendedName>
</protein>
<dbReference type="EMBL" id="CP121106">
    <property type="protein sequence ID" value="WFL77068.1"/>
    <property type="molecule type" value="Genomic_DNA"/>
</dbReference>
<dbReference type="PROSITE" id="PS50109">
    <property type="entry name" value="HIS_KIN"/>
    <property type="match status" value="1"/>
</dbReference>
<dbReference type="SUPFAM" id="SSF55785">
    <property type="entry name" value="PYP-like sensor domain (PAS domain)"/>
    <property type="match status" value="1"/>
</dbReference>
<evidence type="ECO:0000256" key="5">
    <source>
        <dbReference type="ARBA" id="ARBA00022777"/>
    </source>
</evidence>
<dbReference type="SMART" id="SM01080">
    <property type="entry name" value="CHASE2"/>
    <property type="match status" value="1"/>
</dbReference>
<name>A0ABY8FPY0_9SPHN</name>
<dbReference type="CDD" id="cd00082">
    <property type="entry name" value="HisKA"/>
    <property type="match status" value="1"/>
</dbReference>
<keyword evidence="6" id="KW-1133">Transmembrane helix</keyword>
<dbReference type="SUPFAM" id="SSF55874">
    <property type="entry name" value="ATPase domain of HSP90 chaperone/DNA topoisomerase II/histidine kinase"/>
    <property type="match status" value="1"/>
</dbReference>
<dbReference type="InterPro" id="IPR017181">
    <property type="entry name" value="Sig_transdc_His_kin_CHASE2"/>
</dbReference>
<evidence type="ECO:0000256" key="3">
    <source>
        <dbReference type="ARBA" id="ARBA00022553"/>
    </source>
</evidence>
<feature type="transmembrane region" description="Helical" evidence="6">
    <location>
        <begin position="337"/>
        <end position="354"/>
    </location>
</feature>
<dbReference type="Proteomes" id="UP001215827">
    <property type="component" value="Chromosome"/>
</dbReference>
<dbReference type="RefSeq" id="WP_278015827.1">
    <property type="nucleotide sequence ID" value="NZ_CP121106.1"/>
</dbReference>
<dbReference type="InterPro" id="IPR003594">
    <property type="entry name" value="HATPase_dom"/>
</dbReference>
<dbReference type="PANTHER" id="PTHR42878:SF12">
    <property type="entry name" value="SENSOR HISTIDINE KINASE YCBM"/>
    <property type="match status" value="1"/>
</dbReference>
<dbReference type="Pfam" id="PF02518">
    <property type="entry name" value="HATPase_c"/>
    <property type="match status" value="1"/>
</dbReference>
<keyword evidence="4" id="KW-0808">Transferase</keyword>
<keyword evidence="3" id="KW-0597">Phosphoprotein</keyword>
<keyword evidence="5" id="KW-0418">Kinase</keyword>
<keyword evidence="6" id="KW-0472">Membrane</keyword>
<dbReference type="Pfam" id="PF05226">
    <property type="entry name" value="CHASE2"/>
    <property type="match status" value="1"/>
</dbReference>
<reference evidence="8 9" key="1">
    <citation type="submission" date="2023-03" db="EMBL/GenBank/DDBJ databases">
        <title>Altererythrobacter sp. CAU 1644 isolated from sand.</title>
        <authorList>
            <person name="Kim W."/>
        </authorList>
    </citation>
    <scope>NUCLEOTIDE SEQUENCE [LARGE SCALE GENOMIC DNA]</scope>
    <source>
        <strain evidence="8 9">CAU 1644</strain>
    </source>
</reference>
<evidence type="ECO:0000256" key="6">
    <source>
        <dbReference type="SAM" id="Phobius"/>
    </source>
</evidence>
<evidence type="ECO:0000313" key="8">
    <source>
        <dbReference type="EMBL" id="WFL77068.1"/>
    </source>
</evidence>